<dbReference type="EMBL" id="CAJNNV010011403">
    <property type="protein sequence ID" value="CAE8599696.1"/>
    <property type="molecule type" value="Genomic_DNA"/>
</dbReference>
<name>A0A813EEY3_POLGL</name>
<comment type="caution">
    <text evidence="1">The sequence shown here is derived from an EMBL/GenBank/DDBJ whole genome shotgun (WGS) entry which is preliminary data.</text>
</comment>
<accession>A0A813EEY3</accession>
<proteinExistence type="predicted"/>
<organism evidence="1 2">
    <name type="scientific">Polarella glacialis</name>
    <name type="common">Dinoflagellate</name>
    <dbReference type="NCBI Taxonomy" id="89957"/>
    <lineage>
        <taxon>Eukaryota</taxon>
        <taxon>Sar</taxon>
        <taxon>Alveolata</taxon>
        <taxon>Dinophyceae</taxon>
        <taxon>Suessiales</taxon>
        <taxon>Suessiaceae</taxon>
        <taxon>Polarella</taxon>
    </lineage>
</organism>
<reference evidence="1" key="1">
    <citation type="submission" date="2021-02" db="EMBL/GenBank/DDBJ databases">
        <authorList>
            <person name="Dougan E. K."/>
            <person name="Rhodes N."/>
            <person name="Thang M."/>
            <person name="Chan C."/>
        </authorList>
    </citation>
    <scope>NUCLEOTIDE SEQUENCE</scope>
</reference>
<evidence type="ECO:0000313" key="1">
    <source>
        <dbReference type="EMBL" id="CAE8599696.1"/>
    </source>
</evidence>
<evidence type="ECO:0000313" key="2">
    <source>
        <dbReference type="Proteomes" id="UP000654075"/>
    </source>
</evidence>
<keyword evidence="2" id="KW-1185">Reference proteome</keyword>
<dbReference type="AlphaFoldDB" id="A0A813EEY3"/>
<dbReference type="Proteomes" id="UP000654075">
    <property type="component" value="Unassembled WGS sequence"/>
</dbReference>
<sequence>MFSSACRFEGTETDLPFARSPEADAEHRRLISSLNIEPSVFCHAFSAPPGFEDVAPPAVKAPQTWATEEPRSLPLAPPGARFLATWPSATSLSTIAEEVQLQIMTHKNKNNNNNWSLFAQSPEAVAERLRRISFLSIGGSRLHKYYNTSTATFSRFRKTKTDLPLAQSPKADAEHRRLISSLNIGPSVFSYAFNAPPGFEDLAPLAVKALQRATQEPRSLPLALPGARFLTTWPSVSQSTIEEVQPQINALDLTNWSPFVRDKRGECVPCAFFTTNRGCPSGVGCTFCLLCQKKVSGSGGSGRGATFGLPAASDY</sequence>
<gene>
    <name evidence="1" type="ORF">PGLA1383_LOCUS18041</name>
</gene>
<protein>
    <submittedName>
        <fullName evidence="1">Uncharacterized protein</fullName>
    </submittedName>
</protein>